<dbReference type="InterPro" id="IPR026891">
    <property type="entry name" value="Fn3-like"/>
</dbReference>
<dbReference type="Gene3D" id="2.60.40.10">
    <property type="entry name" value="Immunoglobulins"/>
    <property type="match status" value="1"/>
</dbReference>
<keyword evidence="8" id="KW-0326">Glycosidase</keyword>
<dbReference type="Pfam" id="PF00933">
    <property type="entry name" value="Glyco_hydro_3"/>
    <property type="match status" value="1"/>
</dbReference>
<dbReference type="PANTHER" id="PTHR30620">
    <property type="entry name" value="PERIPLASMIC BETA-GLUCOSIDASE-RELATED"/>
    <property type="match status" value="1"/>
</dbReference>
<evidence type="ECO:0000256" key="3">
    <source>
        <dbReference type="ARBA" id="ARBA00012744"/>
    </source>
</evidence>
<dbReference type="InParanoid" id="A0A507AJS8"/>
<evidence type="ECO:0000256" key="5">
    <source>
        <dbReference type="ARBA" id="ARBA00022801"/>
    </source>
</evidence>
<evidence type="ECO:0000256" key="4">
    <source>
        <dbReference type="ARBA" id="ARBA00022729"/>
    </source>
</evidence>
<evidence type="ECO:0000313" key="11">
    <source>
        <dbReference type="EMBL" id="TPX09712.1"/>
    </source>
</evidence>
<dbReference type="Gene3D" id="3.20.20.300">
    <property type="entry name" value="Glycoside hydrolase, family 3, N-terminal domain"/>
    <property type="match status" value="1"/>
</dbReference>
<dbReference type="FunFam" id="3.40.50.1700:FF:000009">
    <property type="entry name" value="Periplasmic beta-glucosidase"/>
    <property type="match status" value="1"/>
</dbReference>
<evidence type="ECO:0000256" key="6">
    <source>
        <dbReference type="ARBA" id="ARBA00023180"/>
    </source>
</evidence>
<dbReference type="GeneID" id="41976498"/>
<dbReference type="EC" id="3.2.1.21" evidence="3"/>
<evidence type="ECO:0000256" key="1">
    <source>
        <dbReference type="ARBA" id="ARBA00000448"/>
    </source>
</evidence>
<comment type="similarity">
    <text evidence="2">Belongs to the glycosyl hydrolase 3 family.</text>
</comment>
<dbReference type="InterPro" id="IPR036962">
    <property type="entry name" value="Glyco_hydro_3_N_sf"/>
</dbReference>
<proteinExistence type="inferred from homology"/>
<dbReference type="FunFam" id="2.60.40.10:FF:000495">
    <property type="entry name" value="Periplasmic beta-glucosidase"/>
    <property type="match status" value="1"/>
</dbReference>
<dbReference type="InterPro" id="IPR036881">
    <property type="entry name" value="Glyco_hydro_3_C_sf"/>
</dbReference>
<reference evidence="11 12" key="1">
    <citation type="submission" date="2019-06" db="EMBL/GenBank/DDBJ databases">
        <title>Draft genome sequence of the filamentous fungus Phialemoniopsis curvata isolated from diesel fuel.</title>
        <authorList>
            <person name="Varaljay V.A."/>
            <person name="Lyon W.J."/>
            <person name="Crouch A.L."/>
            <person name="Drake C.E."/>
            <person name="Hollomon J.M."/>
            <person name="Nadeau L.J."/>
            <person name="Nunn H.S."/>
            <person name="Stevenson B.S."/>
            <person name="Bojanowski C.L."/>
            <person name="Crookes-Goodson W.J."/>
        </authorList>
    </citation>
    <scope>NUCLEOTIDE SEQUENCE [LARGE SCALE GENOMIC DNA]</scope>
    <source>
        <strain evidence="11 12">D216</strain>
    </source>
</reference>
<dbReference type="InterPro" id="IPR013783">
    <property type="entry name" value="Ig-like_fold"/>
</dbReference>
<protein>
    <recommendedName>
        <fullName evidence="3">beta-glucosidase</fullName>
        <ecNumber evidence="3">3.2.1.21</ecNumber>
    </recommendedName>
</protein>
<dbReference type="Pfam" id="PF14310">
    <property type="entry name" value="Fn3-like"/>
    <property type="match status" value="1"/>
</dbReference>
<dbReference type="Pfam" id="PF01915">
    <property type="entry name" value="Glyco_hydro_3_C"/>
    <property type="match status" value="1"/>
</dbReference>
<dbReference type="SUPFAM" id="SSF52279">
    <property type="entry name" value="Beta-D-glucan exohydrolase, C-terminal domain"/>
    <property type="match status" value="1"/>
</dbReference>
<evidence type="ECO:0000256" key="8">
    <source>
        <dbReference type="ARBA" id="ARBA00023295"/>
    </source>
</evidence>
<keyword evidence="9" id="KW-0624">Polysaccharide degradation</keyword>
<name>A0A507AJS8_9PEZI</name>
<dbReference type="Proteomes" id="UP000319257">
    <property type="component" value="Unassembled WGS sequence"/>
</dbReference>
<dbReference type="InterPro" id="IPR017853">
    <property type="entry name" value="GH"/>
</dbReference>
<dbReference type="InterPro" id="IPR001764">
    <property type="entry name" value="Glyco_hydro_3_N"/>
</dbReference>
<dbReference type="Gene3D" id="3.40.50.1700">
    <property type="entry name" value="Glycoside hydrolase family 3 C-terminal domain"/>
    <property type="match status" value="1"/>
</dbReference>
<keyword evidence="12" id="KW-1185">Reference proteome</keyword>
<dbReference type="GO" id="GO:0009251">
    <property type="term" value="P:glucan catabolic process"/>
    <property type="evidence" value="ECO:0007669"/>
    <property type="project" value="TreeGrafter"/>
</dbReference>
<comment type="catalytic activity">
    <reaction evidence="1">
        <text>Hydrolysis of terminal, non-reducing beta-D-glucosyl residues with release of beta-D-glucose.</text>
        <dbReference type="EC" id="3.2.1.21"/>
    </reaction>
</comment>
<sequence length="807" mass="87598">MSFTRLLRDHNAVLELPLLAAKLDLIMRSVHRTVASLALASVAIAAGADCVPMYKNPDATVDERIADLMRRMTIEDKTAQLIQGDIANWINTTDGTFNATGLKWNMKYRASMFYVGYPTNWSTISNGVKIAQDYLVHNTTLGIPALVQSEGIHGFLIPNATIFNSPIAQACSWNPGLIEKMGRAIAQEALALGVNNLFAPLGDLARELRFGRVEETYGEDGYLSGEMGYSYVKGLQSGNVAAMVKHFAAFATPEQGINTAPVHGGERELLTTYLPPYKRSIIDAGAYTIMSAYHCYDGVPAVADYHTLTEILRDSWGYKYFVMSDAGGTDRLCKSFGMCEADPIDSEAVTSMALPAGNDVEMGGGSYNFQKIPDMIQAGKLDQKTVDQAVSRVLRVKFEMGLFEKPYRGVPDDEASKYINTKETQELARQLDAESIVLLENHQDVLPLKKSAKIAVIGPMAHGYMNASTPYGDYVPFRSQYRGVTPLDGIRAAVDKQGSVAYAQGCERWSNDESGFPEAIAAAEGADVAVVVVGTWSRDQGELWKNMNATTGEHIDVASLNLVGAMPWLVSAIINTGKPTVVVFSSGKPITESWISTNASALVQQFYPSEQGGNALADVLFGDHNPSGKLSVSFPYDVGTLPIYYDYLNSARAWPNPGHAYPNGTLVFGTTYVLNTPLPLYEFGYGKSYSTFSYSKVTLSKSTASTSDTVTVSVDVTNNSTRDGTEVIQLYVKDMVSSVVVPNKQLKGFAKTPIRAGATETVKLDLKVANLGLWDIKYNYVVEPGNFTIFVGSSSADLRANATLTVA</sequence>
<dbReference type="RefSeq" id="XP_030991423.1">
    <property type="nucleotide sequence ID" value="XM_031143974.1"/>
</dbReference>
<dbReference type="FunFam" id="3.20.20.300:FF:000007">
    <property type="entry name" value="Lysosomal beta glucosidase"/>
    <property type="match status" value="1"/>
</dbReference>
<dbReference type="STRING" id="1093900.A0A507AJS8"/>
<dbReference type="OrthoDB" id="2123594at2759"/>
<gene>
    <name evidence="11" type="ORF">E0L32_009051</name>
</gene>
<evidence type="ECO:0000256" key="7">
    <source>
        <dbReference type="ARBA" id="ARBA00023277"/>
    </source>
</evidence>
<evidence type="ECO:0000313" key="12">
    <source>
        <dbReference type="Proteomes" id="UP000319257"/>
    </source>
</evidence>
<dbReference type="EMBL" id="SKBQ01000063">
    <property type="protein sequence ID" value="TPX09712.1"/>
    <property type="molecule type" value="Genomic_DNA"/>
</dbReference>
<feature type="domain" description="Fibronectin type III-like" evidence="10">
    <location>
        <begin position="726"/>
        <end position="795"/>
    </location>
</feature>
<dbReference type="InterPro" id="IPR051915">
    <property type="entry name" value="Cellulose_Degrad_GH3"/>
</dbReference>
<evidence type="ECO:0000256" key="9">
    <source>
        <dbReference type="ARBA" id="ARBA00023326"/>
    </source>
</evidence>
<keyword evidence="5" id="KW-0378">Hydrolase</keyword>
<dbReference type="GO" id="GO:0008422">
    <property type="term" value="F:beta-glucosidase activity"/>
    <property type="evidence" value="ECO:0007669"/>
    <property type="project" value="UniProtKB-EC"/>
</dbReference>
<comment type="caution">
    <text evidence="11">The sequence shown here is derived from an EMBL/GenBank/DDBJ whole genome shotgun (WGS) entry which is preliminary data.</text>
</comment>
<dbReference type="SMART" id="SM01217">
    <property type="entry name" value="Fn3_like"/>
    <property type="match status" value="1"/>
</dbReference>
<dbReference type="AlphaFoldDB" id="A0A507AJS8"/>
<dbReference type="PRINTS" id="PR00133">
    <property type="entry name" value="GLHYDRLASE3"/>
</dbReference>
<organism evidence="11 12">
    <name type="scientific">Thyridium curvatum</name>
    <dbReference type="NCBI Taxonomy" id="1093900"/>
    <lineage>
        <taxon>Eukaryota</taxon>
        <taxon>Fungi</taxon>
        <taxon>Dikarya</taxon>
        <taxon>Ascomycota</taxon>
        <taxon>Pezizomycotina</taxon>
        <taxon>Sordariomycetes</taxon>
        <taxon>Sordariomycetidae</taxon>
        <taxon>Thyridiales</taxon>
        <taxon>Thyridiaceae</taxon>
        <taxon>Thyridium</taxon>
    </lineage>
</organism>
<accession>A0A507AJS8</accession>
<keyword evidence="7" id="KW-0119">Carbohydrate metabolism</keyword>
<dbReference type="PANTHER" id="PTHR30620:SF117">
    <property type="entry name" value="BETA-1,4-XYLOSIDASE (EUROFUNG)"/>
    <property type="match status" value="1"/>
</dbReference>
<dbReference type="InterPro" id="IPR002772">
    <property type="entry name" value="Glyco_hydro_3_C"/>
</dbReference>
<evidence type="ECO:0000259" key="10">
    <source>
        <dbReference type="SMART" id="SM01217"/>
    </source>
</evidence>
<dbReference type="SUPFAM" id="SSF51445">
    <property type="entry name" value="(Trans)glycosidases"/>
    <property type="match status" value="1"/>
</dbReference>
<keyword evidence="4" id="KW-0732">Signal</keyword>
<evidence type="ECO:0000256" key="2">
    <source>
        <dbReference type="ARBA" id="ARBA00005336"/>
    </source>
</evidence>
<keyword evidence="6" id="KW-0325">Glycoprotein</keyword>